<sequence>MAPGIVILEVTQVHSVKTPQCREYFIIHNVTIGLCVHATTDKNQQSYAQGRETQTLDCWPKQCWNDSPRFRYFMSSVTTNSQRSWRPLFELHSPDDSAPPQRGVNRQTQNGCPPTAANSVDAGIKDRHIQQTMAMKDAKSKREKIKETGRNMRKPPRGRTDERKRAWKGEQQEGMPVPRVNAVRLVQSLALSDDGAFDANGIYALIAPALLGLKRGKKSQYPRPLWHGTSPLQRLSILSNFEVEARQRVCRTGESLCLASAMRGSPNPSPRRREMKSIPPLPAPTPGILPGEPPSYRRLLTLKFTALYTFEPTLFLHWLLPRRYVTPYPSELHVIGARGCEAFINWSKSPGACQIKTGPMTNNRKQSISPRARCPLYGKLHWEWPIKLNFGIVYFAAVLQRQERREWRDISEALNVEVLRADECEMSAGMRDLGKREIPEKTRRTLASAGTILTCKNPGWEASSLPTPPPRHPYAKKGELGWGEHTVTNQSPGQSTIEWIRSSNKGKGAGMRVTPLRCVCCLHEGMLSAGVFVTGWFGRPASFGQRVLSGEGRRGEGIVRVQDAKLSDVTGIVHLPTGVKALKRFVRVAACPCGDRQTRSRASRARGDRSGQVQTGLPEPQAVHNGWEFPTPPLTPCLSFLQDCGLSEMLTHTATSFDLSQRSVGGRGSSVDRALASHEDEPGSLLDGIAPRFSHVGIVPDDVTGRRVFSDVSRFPRPCISVLLHTHLPSPSSVLETSLLRAAQLSPPDLSPDKREIQRQFGSYRLFTGLDKCSLYRESPIVPCNMSIMELANKRRTETLRANGSCWIEPATLRDANHTTEHDRSTASSRVRRDVTTKFIPPPPPPPPFFSLTNTMHSSPTPTRFKGGRNSCFPLRENTKQGRGGGEGVPGQKPVRSLQSAAIATSPSVSTRQIGGHTHPHLRPSLAGTNTDADWITAPGAAVPRPDPTITGVASSADRIPSSLFTSKPTSETAVFLRHRDSLVSLFSNNGELGPVADAKRKE</sequence>
<name>A0ABQ9IE49_9NEOP</name>
<dbReference type="Proteomes" id="UP001159363">
    <property type="component" value="Chromosome 1"/>
</dbReference>
<feature type="compositionally biased region" description="Polar residues" evidence="1">
    <location>
        <begin position="104"/>
        <end position="118"/>
    </location>
</feature>
<feature type="region of interest" description="Disordered" evidence="1">
    <location>
        <begin position="90"/>
        <end position="120"/>
    </location>
</feature>
<feature type="region of interest" description="Disordered" evidence="1">
    <location>
        <begin position="261"/>
        <end position="287"/>
    </location>
</feature>
<feature type="region of interest" description="Disordered" evidence="1">
    <location>
        <begin position="597"/>
        <end position="625"/>
    </location>
</feature>
<feature type="compositionally biased region" description="Basic and acidic residues" evidence="1">
    <location>
        <begin position="817"/>
        <end position="836"/>
    </location>
</feature>
<protein>
    <submittedName>
        <fullName evidence="2">Uncharacterized protein</fullName>
    </submittedName>
</protein>
<evidence type="ECO:0000313" key="3">
    <source>
        <dbReference type="Proteomes" id="UP001159363"/>
    </source>
</evidence>
<feature type="compositionally biased region" description="Basic and acidic residues" evidence="1">
    <location>
        <begin position="136"/>
        <end position="150"/>
    </location>
</feature>
<organism evidence="2 3">
    <name type="scientific">Dryococelus australis</name>
    <dbReference type="NCBI Taxonomy" id="614101"/>
    <lineage>
        <taxon>Eukaryota</taxon>
        <taxon>Metazoa</taxon>
        <taxon>Ecdysozoa</taxon>
        <taxon>Arthropoda</taxon>
        <taxon>Hexapoda</taxon>
        <taxon>Insecta</taxon>
        <taxon>Pterygota</taxon>
        <taxon>Neoptera</taxon>
        <taxon>Polyneoptera</taxon>
        <taxon>Phasmatodea</taxon>
        <taxon>Verophasmatodea</taxon>
        <taxon>Anareolatae</taxon>
        <taxon>Phasmatidae</taxon>
        <taxon>Eurycanthinae</taxon>
        <taxon>Dryococelus</taxon>
    </lineage>
</organism>
<comment type="caution">
    <text evidence="2">The sequence shown here is derived from an EMBL/GenBank/DDBJ whole genome shotgun (WGS) entry which is preliminary data.</text>
</comment>
<accession>A0ABQ9IE49</accession>
<reference evidence="2 3" key="1">
    <citation type="submission" date="2023-02" db="EMBL/GenBank/DDBJ databases">
        <title>LHISI_Scaffold_Assembly.</title>
        <authorList>
            <person name="Stuart O.P."/>
            <person name="Cleave R."/>
            <person name="Magrath M.J.L."/>
            <person name="Mikheyev A.S."/>
        </authorList>
    </citation>
    <scope>NUCLEOTIDE SEQUENCE [LARGE SCALE GENOMIC DNA]</scope>
    <source>
        <strain evidence="2">Daus_M_001</strain>
        <tissue evidence="2">Leg muscle</tissue>
    </source>
</reference>
<feature type="region of interest" description="Disordered" evidence="1">
    <location>
        <begin position="817"/>
        <end position="848"/>
    </location>
</feature>
<proteinExistence type="predicted"/>
<dbReference type="EMBL" id="JARBHB010000001">
    <property type="protein sequence ID" value="KAJ8894886.1"/>
    <property type="molecule type" value="Genomic_DNA"/>
</dbReference>
<evidence type="ECO:0000313" key="2">
    <source>
        <dbReference type="EMBL" id="KAJ8894886.1"/>
    </source>
</evidence>
<feature type="compositionally biased region" description="Basic and acidic residues" evidence="1">
    <location>
        <begin position="158"/>
        <end position="171"/>
    </location>
</feature>
<gene>
    <name evidence="2" type="ORF">PR048_000193</name>
</gene>
<feature type="region of interest" description="Disordered" evidence="1">
    <location>
        <begin position="133"/>
        <end position="174"/>
    </location>
</feature>
<evidence type="ECO:0000256" key="1">
    <source>
        <dbReference type="SAM" id="MobiDB-lite"/>
    </source>
</evidence>
<keyword evidence="3" id="KW-1185">Reference proteome</keyword>